<accession>A0A8R1I7F4</accession>
<proteinExistence type="predicted"/>
<dbReference type="AlphaFoldDB" id="A0A8R1I7F4"/>
<organism evidence="1 2">
    <name type="scientific">Caenorhabditis japonica</name>
    <dbReference type="NCBI Taxonomy" id="281687"/>
    <lineage>
        <taxon>Eukaryota</taxon>
        <taxon>Metazoa</taxon>
        <taxon>Ecdysozoa</taxon>
        <taxon>Nematoda</taxon>
        <taxon>Chromadorea</taxon>
        <taxon>Rhabditida</taxon>
        <taxon>Rhabditina</taxon>
        <taxon>Rhabditomorpha</taxon>
        <taxon>Rhabditoidea</taxon>
        <taxon>Rhabditidae</taxon>
        <taxon>Peloderinae</taxon>
        <taxon>Caenorhabditis</taxon>
    </lineage>
</organism>
<name>A0A8R1I7F4_CAEJA</name>
<evidence type="ECO:0000313" key="1">
    <source>
        <dbReference type="EnsemblMetazoa" id="CJA23605.1"/>
    </source>
</evidence>
<sequence length="104" mass="12051">MVLQLCMILLSKQERPRGYDHEESEARTYYDIDERLVRLGTLMETFATVPTIVIDNYTDGFVNFDFHGAKRDHFESRQKKFRDAVVAAATDFTLPEIFVQNGTV</sequence>
<reference evidence="1" key="2">
    <citation type="submission" date="2022-06" db="UniProtKB">
        <authorList>
            <consortium name="EnsemblMetazoa"/>
        </authorList>
    </citation>
    <scope>IDENTIFICATION</scope>
    <source>
        <strain evidence="1">DF5081</strain>
    </source>
</reference>
<protein>
    <submittedName>
        <fullName evidence="1">Uncharacterized protein</fullName>
    </submittedName>
</protein>
<dbReference type="Proteomes" id="UP000005237">
    <property type="component" value="Unassembled WGS sequence"/>
</dbReference>
<evidence type="ECO:0000313" key="2">
    <source>
        <dbReference type="Proteomes" id="UP000005237"/>
    </source>
</evidence>
<dbReference type="EnsemblMetazoa" id="CJA23605.1">
    <property type="protein sequence ID" value="CJA23605.1"/>
    <property type="gene ID" value="WBGene00179177"/>
</dbReference>
<reference evidence="2" key="1">
    <citation type="submission" date="2010-08" db="EMBL/GenBank/DDBJ databases">
        <authorList>
            <consortium name="Caenorhabditis japonica Sequencing Consortium"/>
            <person name="Wilson R.K."/>
        </authorList>
    </citation>
    <scope>NUCLEOTIDE SEQUENCE [LARGE SCALE GENOMIC DNA]</scope>
    <source>
        <strain evidence="2">DF5081</strain>
    </source>
</reference>
<keyword evidence="2" id="KW-1185">Reference proteome</keyword>